<dbReference type="EnsemblPlants" id="AVESA.00010b.r2.4AG0651540.2">
    <property type="protein sequence ID" value="AVESA.00010b.r2.4AG0651540.2.CDS"/>
    <property type="gene ID" value="AVESA.00010b.r2.4AG0651540"/>
</dbReference>
<organism evidence="1 2">
    <name type="scientific">Avena sativa</name>
    <name type="common">Oat</name>
    <dbReference type="NCBI Taxonomy" id="4498"/>
    <lineage>
        <taxon>Eukaryota</taxon>
        <taxon>Viridiplantae</taxon>
        <taxon>Streptophyta</taxon>
        <taxon>Embryophyta</taxon>
        <taxon>Tracheophyta</taxon>
        <taxon>Spermatophyta</taxon>
        <taxon>Magnoliopsida</taxon>
        <taxon>Liliopsida</taxon>
        <taxon>Poales</taxon>
        <taxon>Poaceae</taxon>
        <taxon>BOP clade</taxon>
        <taxon>Pooideae</taxon>
        <taxon>Poodae</taxon>
        <taxon>Poeae</taxon>
        <taxon>Poeae Chloroplast Group 1 (Aveneae type)</taxon>
        <taxon>Aveninae</taxon>
        <taxon>Avena</taxon>
    </lineage>
</organism>
<reference evidence="1" key="2">
    <citation type="submission" date="2025-09" db="UniProtKB">
        <authorList>
            <consortium name="EnsemblPlants"/>
        </authorList>
    </citation>
    <scope>IDENTIFICATION</scope>
</reference>
<keyword evidence="2" id="KW-1185">Reference proteome</keyword>
<name>A0ACD5WJT5_AVESA</name>
<proteinExistence type="predicted"/>
<evidence type="ECO:0000313" key="1">
    <source>
        <dbReference type="EnsemblPlants" id="AVESA.00010b.r2.4AG0651540.2.CDS"/>
    </source>
</evidence>
<evidence type="ECO:0000313" key="2">
    <source>
        <dbReference type="Proteomes" id="UP001732700"/>
    </source>
</evidence>
<protein>
    <submittedName>
        <fullName evidence="1">Uncharacterized protein</fullName>
    </submittedName>
</protein>
<reference evidence="1" key="1">
    <citation type="submission" date="2021-05" db="EMBL/GenBank/DDBJ databases">
        <authorList>
            <person name="Scholz U."/>
            <person name="Mascher M."/>
            <person name="Fiebig A."/>
        </authorList>
    </citation>
    <scope>NUCLEOTIDE SEQUENCE [LARGE SCALE GENOMIC DNA]</scope>
</reference>
<sequence length="420" mass="47763">MEHMAASNMSFQLLQEITNDFSKDRELGRGAYGKVYKGVHKDGTKVAVKLLHDMTGIDDNQFMNEFNNLKRLQHKNIVRLVGCCNETEELSVFYMGKLVIAEKRYRALCLEYMQNGTLSKSLFVATYEYNGHDWPTRYTIIKGICEGLMYLHEELDPPIYHLDLKPDNILLGENTVPKIADFGISRLLGEERTRITKSKVGTFGYAPPEFIDAGVISIKFDIFSLGVIIIKMMVGETGYSKTADMSSQQFIELVHGNWVNRLQETSVRATELYSEQVKACIEIAMRCVKADRRKRPSIGDIVNELNEKEAMIREVSLVGAAMAALKSVMQKLSCLLDDQYMISNGVHTEIKLIIDVLANQHAFLLEVSEEDPNVQVKAWMKEMQNLCYDIENSIDQFMTHDGDKSAKLYAFMEKMKELVG</sequence>
<dbReference type="Proteomes" id="UP001732700">
    <property type="component" value="Chromosome 4A"/>
</dbReference>
<accession>A0ACD5WJT5</accession>